<proteinExistence type="predicted"/>
<comment type="caution">
    <text evidence="1">The sequence shown here is derived from an EMBL/GenBank/DDBJ whole genome shotgun (WGS) entry which is preliminary data.</text>
</comment>
<accession>A0A2T1C9M4</accession>
<reference evidence="1 2" key="1">
    <citation type="submission" date="2018-02" db="EMBL/GenBank/DDBJ databases">
        <authorList>
            <person name="Cohen D.B."/>
            <person name="Kent A.D."/>
        </authorList>
    </citation>
    <scope>NUCLEOTIDE SEQUENCE [LARGE SCALE GENOMIC DNA]</scope>
    <source>
        <strain evidence="1 2">CCAP 1448/3</strain>
    </source>
</reference>
<dbReference type="EMBL" id="PVWJ01000005">
    <property type="protein sequence ID" value="PSB04956.1"/>
    <property type="molecule type" value="Genomic_DNA"/>
</dbReference>
<dbReference type="InterPro" id="IPR021799">
    <property type="entry name" value="PIN-like_prokaryotic"/>
</dbReference>
<organism evidence="1 2">
    <name type="scientific">Merismopedia glauca CCAP 1448/3</name>
    <dbReference type="NCBI Taxonomy" id="1296344"/>
    <lineage>
        <taxon>Bacteria</taxon>
        <taxon>Bacillati</taxon>
        <taxon>Cyanobacteriota</taxon>
        <taxon>Cyanophyceae</taxon>
        <taxon>Synechococcales</taxon>
        <taxon>Merismopediaceae</taxon>
        <taxon>Merismopedia</taxon>
    </lineage>
</organism>
<gene>
    <name evidence="1" type="ORF">C7B64_01660</name>
</gene>
<dbReference type="PANTHER" id="PTHR39550:SF1">
    <property type="entry name" value="SLL0658 PROTEIN"/>
    <property type="match status" value="1"/>
</dbReference>
<sequence length="167" mass="18440">MTVICNATPLINFAAINRLDILQAVFGKVTIPQAVYDETTDSNFPNSQIIVQASNSDWLQVCTVTLTIGNIPPELDAGEREVITLAIERSQHKVLIDEKKARQVAQELGLQVIGTIGILLLAKNKQVIPEISPLLDAMIDIARYWVSKSLYQQVLQQAGELSDFQPN</sequence>
<dbReference type="PANTHER" id="PTHR39550">
    <property type="entry name" value="SLL0658 PROTEIN"/>
    <property type="match status" value="1"/>
</dbReference>
<reference evidence="1 2" key="2">
    <citation type="submission" date="2018-03" db="EMBL/GenBank/DDBJ databases">
        <title>The ancient ancestry and fast evolution of plastids.</title>
        <authorList>
            <person name="Moore K.R."/>
            <person name="Magnabosco C."/>
            <person name="Momper L."/>
            <person name="Gold D.A."/>
            <person name="Bosak T."/>
            <person name="Fournier G.P."/>
        </authorList>
    </citation>
    <scope>NUCLEOTIDE SEQUENCE [LARGE SCALE GENOMIC DNA]</scope>
    <source>
        <strain evidence="1 2">CCAP 1448/3</strain>
    </source>
</reference>
<dbReference type="Pfam" id="PF11848">
    <property type="entry name" value="DUF3368"/>
    <property type="match status" value="1"/>
</dbReference>
<dbReference type="RefSeq" id="WP_106286923.1">
    <property type="nucleotide sequence ID" value="NZ_CAWNTC010000136.1"/>
</dbReference>
<evidence type="ECO:0000313" key="1">
    <source>
        <dbReference type="EMBL" id="PSB04956.1"/>
    </source>
</evidence>
<dbReference type="Proteomes" id="UP000238762">
    <property type="component" value="Unassembled WGS sequence"/>
</dbReference>
<protein>
    <submittedName>
        <fullName evidence="1">DUF3368 domain-containing protein</fullName>
    </submittedName>
</protein>
<dbReference type="AlphaFoldDB" id="A0A2T1C9M4"/>
<evidence type="ECO:0000313" key="2">
    <source>
        <dbReference type="Proteomes" id="UP000238762"/>
    </source>
</evidence>
<dbReference type="OrthoDB" id="9796404at2"/>
<keyword evidence="2" id="KW-1185">Reference proteome</keyword>
<name>A0A2T1C9M4_9CYAN</name>